<reference evidence="1 2" key="1">
    <citation type="journal article" date="2012" name="PLoS Pathog.">
        <title>Diverse lifestyles and strategies of plant pathogenesis encoded in the genomes of eighteen Dothideomycetes fungi.</title>
        <authorList>
            <person name="Ohm R.A."/>
            <person name="Feau N."/>
            <person name="Henrissat B."/>
            <person name="Schoch C.L."/>
            <person name="Horwitz B.A."/>
            <person name="Barry K.W."/>
            <person name="Condon B.J."/>
            <person name="Copeland A.C."/>
            <person name="Dhillon B."/>
            <person name="Glaser F."/>
            <person name="Hesse C.N."/>
            <person name="Kosti I."/>
            <person name="LaButti K."/>
            <person name="Lindquist E.A."/>
            <person name="Lucas S."/>
            <person name="Salamov A.A."/>
            <person name="Bradshaw R.E."/>
            <person name="Ciuffetti L."/>
            <person name="Hamelin R.C."/>
            <person name="Kema G.H.J."/>
            <person name="Lawrence C."/>
            <person name="Scott J.A."/>
            <person name="Spatafora J.W."/>
            <person name="Turgeon B.G."/>
            <person name="de Wit P.J.G.M."/>
            <person name="Zhong S."/>
            <person name="Goodwin S.B."/>
            <person name="Grigoriev I.V."/>
        </authorList>
    </citation>
    <scope>NUCLEOTIDE SEQUENCE [LARGE SCALE GENOMIC DNA]</scope>
    <source>
        <strain evidence="1 2">UAMH 10762</strain>
    </source>
</reference>
<name>M2M9B6_BAUPA</name>
<gene>
    <name evidence="1" type="ORF">BAUCODRAFT_269193</name>
</gene>
<protein>
    <submittedName>
        <fullName evidence="1">Uncharacterized protein</fullName>
    </submittedName>
</protein>
<dbReference type="Proteomes" id="UP000011761">
    <property type="component" value="Unassembled WGS sequence"/>
</dbReference>
<evidence type="ECO:0000313" key="1">
    <source>
        <dbReference type="EMBL" id="EMC92981.1"/>
    </source>
</evidence>
<dbReference type="RefSeq" id="XP_007680226.1">
    <property type="nucleotide sequence ID" value="XM_007682036.1"/>
</dbReference>
<proteinExistence type="predicted"/>
<dbReference type="AlphaFoldDB" id="M2M9B6"/>
<dbReference type="KEGG" id="bcom:BAUCODRAFT_269193"/>
<evidence type="ECO:0000313" key="2">
    <source>
        <dbReference type="Proteomes" id="UP000011761"/>
    </source>
</evidence>
<dbReference type="GeneID" id="19110500"/>
<dbReference type="HOGENOM" id="CLU_2903839_0_0_1"/>
<keyword evidence="2" id="KW-1185">Reference proteome</keyword>
<accession>M2M9B6</accession>
<organism evidence="1 2">
    <name type="scientific">Baudoinia panamericana (strain UAMH 10762)</name>
    <name type="common">Angels' share fungus</name>
    <name type="synonym">Baudoinia compniacensis (strain UAMH 10762)</name>
    <dbReference type="NCBI Taxonomy" id="717646"/>
    <lineage>
        <taxon>Eukaryota</taxon>
        <taxon>Fungi</taxon>
        <taxon>Dikarya</taxon>
        <taxon>Ascomycota</taxon>
        <taxon>Pezizomycotina</taxon>
        <taxon>Dothideomycetes</taxon>
        <taxon>Dothideomycetidae</taxon>
        <taxon>Mycosphaerellales</taxon>
        <taxon>Teratosphaeriaceae</taxon>
        <taxon>Baudoinia</taxon>
    </lineage>
</organism>
<sequence>MLNPRNMQVSSQGGVRLTILGMYAFWYVVEERSSRLNTCTSIVLSLAKALCSCEACPQSLSV</sequence>
<dbReference type="EMBL" id="KB445561">
    <property type="protein sequence ID" value="EMC92981.1"/>
    <property type="molecule type" value="Genomic_DNA"/>
</dbReference>